<evidence type="ECO:0000256" key="1">
    <source>
        <dbReference type="ARBA" id="ARBA00022908"/>
    </source>
</evidence>
<evidence type="ECO:0000259" key="3">
    <source>
        <dbReference type="PROSITE" id="PS51898"/>
    </source>
</evidence>
<dbReference type="Gene3D" id="1.10.443.10">
    <property type="entry name" value="Intergrase catalytic core"/>
    <property type="match status" value="1"/>
</dbReference>
<gene>
    <name evidence="4" type="ORF">DLNHIDIE_03483</name>
</gene>
<dbReference type="AlphaFoldDB" id="A0A543PYM5"/>
<dbReference type="EMBL" id="SZUV01000009">
    <property type="protein sequence ID" value="TQN49193.1"/>
    <property type="molecule type" value="Genomic_DNA"/>
</dbReference>
<dbReference type="InterPro" id="IPR011010">
    <property type="entry name" value="DNA_brk_join_enz"/>
</dbReference>
<accession>A0A543PYM5</accession>
<dbReference type="PANTHER" id="PTHR30349:SF90">
    <property type="entry name" value="TYROSINE RECOMBINASE XERD"/>
    <property type="match status" value="1"/>
</dbReference>
<protein>
    <submittedName>
        <fullName evidence="4">Putative integrase/recombinase y4rA</fullName>
    </submittedName>
</protein>
<dbReference type="Proteomes" id="UP000315403">
    <property type="component" value="Unassembled WGS sequence"/>
</dbReference>
<feature type="domain" description="Tyr recombinase" evidence="3">
    <location>
        <begin position="227"/>
        <end position="411"/>
    </location>
</feature>
<evidence type="ECO:0000256" key="2">
    <source>
        <dbReference type="ARBA" id="ARBA00023172"/>
    </source>
</evidence>
<name>A0A543PYM5_ACITH</name>
<keyword evidence="2" id="KW-0233">DNA recombination</keyword>
<dbReference type="Pfam" id="PF00589">
    <property type="entry name" value="Phage_integrase"/>
    <property type="match status" value="1"/>
</dbReference>
<proteinExistence type="predicted"/>
<dbReference type="SUPFAM" id="SSF56349">
    <property type="entry name" value="DNA breaking-rejoining enzymes"/>
    <property type="match status" value="1"/>
</dbReference>
<organism evidence="4 5">
    <name type="scientific">Acidithiobacillus thiooxidans ATCC 19377</name>
    <dbReference type="NCBI Taxonomy" id="637390"/>
    <lineage>
        <taxon>Bacteria</taxon>
        <taxon>Pseudomonadati</taxon>
        <taxon>Pseudomonadota</taxon>
        <taxon>Acidithiobacillia</taxon>
        <taxon>Acidithiobacillales</taxon>
        <taxon>Acidithiobacillaceae</taxon>
        <taxon>Acidithiobacillus</taxon>
    </lineage>
</organism>
<evidence type="ECO:0000313" key="4">
    <source>
        <dbReference type="EMBL" id="TQN49193.1"/>
    </source>
</evidence>
<evidence type="ECO:0000313" key="5">
    <source>
        <dbReference type="Proteomes" id="UP000315403"/>
    </source>
</evidence>
<dbReference type="GO" id="GO:0015074">
    <property type="term" value="P:DNA integration"/>
    <property type="evidence" value="ECO:0007669"/>
    <property type="project" value="UniProtKB-KW"/>
</dbReference>
<dbReference type="PROSITE" id="PS51898">
    <property type="entry name" value="TYR_RECOMBINASE"/>
    <property type="match status" value="1"/>
</dbReference>
<dbReference type="InterPro" id="IPR013762">
    <property type="entry name" value="Integrase-like_cat_sf"/>
</dbReference>
<sequence>MPTDQLLASLARVEWIASSPLCTIANRYILRLRACHYSEHTIRTYLIACAHFSYWVTGLDLDLDHINAELVTRYLQQHLPVCNCPPPRKTAIADSRAALRQLIPLIPQPSYGAEKVVTTPIQRELIAYHHYLAGNCGLAANTCHQRERLICCFLESYYDANQTLVRLPNRQELLNFVAEWAQHWKPSSLNVVKGSLRSYLRFRALSGDQTQSLAASLPRIANWTRATLPKAMTEPQLHAFLGAFDRNNPVGKRDYAIARCLADLGLRGQEVCHLQLEALDWRNSTLEIAYGKGRRTHRLPLPTQTGEAIADYLSHGRPTVFLRTVFVRHQAPLGTPLSVPAIRSAMGRAFARCGLSDLFCSTHVLRHTTAVRLQKSGASLKEIADLLGHKNLDTTSRYARVDLEGLRSVAMPWPEVLS</sequence>
<dbReference type="PANTHER" id="PTHR30349">
    <property type="entry name" value="PHAGE INTEGRASE-RELATED"/>
    <property type="match status" value="1"/>
</dbReference>
<dbReference type="InterPro" id="IPR050090">
    <property type="entry name" value="Tyrosine_recombinase_XerCD"/>
</dbReference>
<reference evidence="4 5" key="1">
    <citation type="submission" date="2019-03" db="EMBL/GenBank/DDBJ databases">
        <title>New insights into Acidothiobacillus thiooxidans sulfur metabolism through coupled gene expression, solution geochemistry, microscopy and spectroscopy analyses.</title>
        <authorList>
            <person name="Camacho D."/>
            <person name="Frazao R."/>
            <person name="Fouillen A."/>
            <person name="Nanci A."/>
            <person name="Lang B.F."/>
            <person name="Apte S.C."/>
            <person name="Baron C."/>
            <person name="Warren L.A."/>
        </authorList>
    </citation>
    <scope>NUCLEOTIDE SEQUENCE [LARGE SCALE GENOMIC DNA]</scope>
    <source>
        <strain evidence="4 5">ATCC 19377</strain>
    </source>
</reference>
<comment type="caution">
    <text evidence="4">The sequence shown here is derived from an EMBL/GenBank/DDBJ whole genome shotgun (WGS) entry which is preliminary data.</text>
</comment>
<dbReference type="GO" id="GO:0006310">
    <property type="term" value="P:DNA recombination"/>
    <property type="evidence" value="ECO:0007669"/>
    <property type="project" value="UniProtKB-KW"/>
</dbReference>
<dbReference type="CDD" id="cd01188">
    <property type="entry name" value="INT_RitA_C_like"/>
    <property type="match status" value="1"/>
</dbReference>
<dbReference type="GO" id="GO:0003677">
    <property type="term" value="F:DNA binding"/>
    <property type="evidence" value="ECO:0007669"/>
    <property type="project" value="InterPro"/>
</dbReference>
<dbReference type="InterPro" id="IPR002104">
    <property type="entry name" value="Integrase_catalytic"/>
</dbReference>
<keyword evidence="1" id="KW-0229">DNA integration</keyword>
<dbReference type="RefSeq" id="WP_142090199.1">
    <property type="nucleotide sequence ID" value="NZ_SZUV01000009.1"/>
</dbReference>